<feature type="non-terminal residue" evidence="2">
    <location>
        <position position="1"/>
    </location>
</feature>
<name>A0A371H004_MUCPR</name>
<accession>A0A371H004</accession>
<reference evidence="2" key="1">
    <citation type="submission" date="2018-05" db="EMBL/GenBank/DDBJ databases">
        <title>Draft genome of Mucuna pruriens seed.</title>
        <authorList>
            <person name="Nnadi N.E."/>
            <person name="Vos R."/>
            <person name="Hasami M.H."/>
            <person name="Devisetty U.K."/>
            <person name="Aguiy J.C."/>
        </authorList>
    </citation>
    <scope>NUCLEOTIDE SEQUENCE [LARGE SCALE GENOMIC DNA]</scope>
    <source>
        <strain evidence="2">JCA_2017</strain>
    </source>
</reference>
<evidence type="ECO:0000256" key="1">
    <source>
        <dbReference type="SAM" id="MobiDB-lite"/>
    </source>
</evidence>
<proteinExistence type="predicted"/>
<dbReference type="AlphaFoldDB" id="A0A371H004"/>
<evidence type="ECO:0000313" key="2">
    <source>
        <dbReference type="EMBL" id="RDX96138.1"/>
    </source>
</evidence>
<gene>
    <name evidence="2" type="ORF">CR513_21241</name>
</gene>
<organism evidence="2 3">
    <name type="scientific">Mucuna pruriens</name>
    <name type="common">Velvet bean</name>
    <name type="synonym">Dolichos pruriens</name>
    <dbReference type="NCBI Taxonomy" id="157652"/>
    <lineage>
        <taxon>Eukaryota</taxon>
        <taxon>Viridiplantae</taxon>
        <taxon>Streptophyta</taxon>
        <taxon>Embryophyta</taxon>
        <taxon>Tracheophyta</taxon>
        <taxon>Spermatophyta</taxon>
        <taxon>Magnoliopsida</taxon>
        <taxon>eudicotyledons</taxon>
        <taxon>Gunneridae</taxon>
        <taxon>Pentapetalae</taxon>
        <taxon>rosids</taxon>
        <taxon>fabids</taxon>
        <taxon>Fabales</taxon>
        <taxon>Fabaceae</taxon>
        <taxon>Papilionoideae</taxon>
        <taxon>50 kb inversion clade</taxon>
        <taxon>NPAAA clade</taxon>
        <taxon>indigoferoid/millettioid clade</taxon>
        <taxon>Phaseoleae</taxon>
        <taxon>Mucuna</taxon>
    </lineage>
</organism>
<keyword evidence="3" id="KW-1185">Reference proteome</keyword>
<dbReference type="Proteomes" id="UP000257109">
    <property type="component" value="Unassembled WGS sequence"/>
</dbReference>
<protein>
    <submittedName>
        <fullName evidence="2">Uncharacterized protein</fullName>
    </submittedName>
</protein>
<feature type="region of interest" description="Disordered" evidence="1">
    <location>
        <begin position="55"/>
        <end position="83"/>
    </location>
</feature>
<sequence length="167" mass="19059">MSPYRIIFDKTCHLPVELEHKAYWAVKQCNMAYDQAGQQRKFQLQELDELGLEPIRIPGSTSKDTAKRRTQQQHLPGVEGKPRQSERIATEVRPLSLLVTPRGCSPNNQGSSGSVTLVHSPYQPWEFLWQSPKIRPLPYRGFTQSLPHQLAGIKFKLILDSQLTIVK</sequence>
<dbReference type="OrthoDB" id="1903608at2759"/>
<dbReference type="EMBL" id="QJKJ01003965">
    <property type="protein sequence ID" value="RDX96138.1"/>
    <property type="molecule type" value="Genomic_DNA"/>
</dbReference>
<comment type="caution">
    <text evidence="2">The sequence shown here is derived from an EMBL/GenBank/DDBJ whole genome shotgun (WGS) entry which is preliminary data.</text>
</comment>
<evidence type="ECO:0000313" key="3">
    <source>
        <dbReference type="Proteomes" id="UP000257109"/>
    </source>
</evidence>